<keyword evidence="3 6" id="KW-0812">Transmembrane</keyword>
<accession>A0A9D2QCC4</accession>
<evidence type="ECO:0000256" key="5">
    <source>
        <dbReference type="ARBA" id="ARBA00023136"/>
    </source>
</evidence>
<feature type="transmembrane region" description="Helical" evidence="6">
    <location>
        <begin position="468"/>
        <end position="486"/>
    </location>
</feature>
<dbReference type="Pfam" id="PF01943">
    <property type="entry name" value="Polysacc_synt"/>
    <property type="match status" value="1"/>
</dbReference>
<evidence type="ECO:0000256" key="3">
    <source>
        <dbReference type="ARBA" id="ARBA00022692"/>
    </source>
</evidence>
<dbReference type="InterPro" id="IPR050833">
    <property type="entry name" value="Poly_Biosynth_Transport"/>
</dbReference>
<dbReference type="EMBL" id="DWVY01000042">
    <property type="protein sequence ID" value="HJC74835.1"/>
    <property type="molecule type" value="Genomic_DNA"/>
</dbReference>
<feature type="transmembrane region" description="Helical" evidence="6">
    <location>
        <begin position="93"/>
        <end position="112"/>
    </location>
</feature>
<reference evidence="7" key="2">
    <citation type="submission" date="2021-04" db="EMBL/GenBank/DDBJ databases">
        <authorList>
            <person name="Gilroy R."/>
        </authorList>
    </citation>
    <scope>NUCLEOTIDE SEQUENCE</scope>
    <source>
        <strain evidence="7">CHK196-7946</strain>
    </source>
</reference>
<keyword evidence="2" id="KW-1003">Cell membrane</keyword>
<dbReference type="PANTHER" id="PTHR30250:SF26">
    <property type="entry name" value="PSMA PROTEIN"/>
    <property type="match status" value="1"/>
</dbReference>
<evidence type="ECO:0000256" key="2">
    <source>
        <dbReference type="ARBA" id="ARBA00022475"/>
    </source>
</evidence>
<dbReference type="InterPro" id="IPR002797">
    <property type="entry name" value="Polysacc_synth"/>
</dbReference>
<feature type="transmembrane region" description="Helical" evidence="6">
    <location>
        <begin position="185"/>
        <end position="202"/>
    </location>
</feature>
<dbReference type="PANTHER" id="PTHR30250">
    <property type="entry name" value="PST FAMILY PREDICTED COLANIC ACID TRANSPORTER"/>
    <property type="match status" value="1"/>
</dbReference>
<feature type="transmembrane region" description="Helical" evidence="6">
    <location>
        <begin position="435"/>
        <end position="456"/>
    </location>
</feature>
<dbReference type="GO" id="GO:0005886">
    <property type="term" value="C:plasma membrane"/>
    <property type="evidence" value="ECO:0007669"/>
    <property type="project" value="UniProtKB-SubCell"/>
</dbReference>
<comment type="subcellular location">
    <subcellularLocation>
        <location evidence="1">Cell membrane</location>
        <topology evidence="1">Multi-pass membrane protein</topology>
    </subcellularLocation>
</comment>
<protein>
    <submittedName>
        <fullName evidence="7">Oligosaccharide flippase family protein</fullName>
    </submittedName>
</protein>
<organism evidence="7 8">
    <name type="scientific">Candidatus Mediterraneibacter faecavium</name>
    <dbReference type="NCBI Taxonomy" id="2838668"/>
    <lineage>
        <taxon>Bacteria</taxon>
        <taxon>Bacillati</taxon>
        <taxon>Bacillota</taxon>
        <taxon>Clostridia</taxon>
        <taxon>Lachnospirales</taxon>
        <taxon>Lachnospiraceae</taxon>
        <taxon>Mediterraneibacter</taxon>
    </lineage>
</organism>
<evidence type="ECO:0000313" key="7">
    <source>
        <dbReference type="EMBL" id="HJC74835.1"/>
    </source>
</evidence>
<feature type="transmembrane region" description="Helical" evidence="6">
    <location>
        <begin position="270"/>
        <end position="290"/>
    </location>
</feature>
<keyword evidence="5 6" id="KW-0472">Membrane</keyword>
<evidence type="ECO:0000256" key="6">
    <source>
        <dbReference type="SAM" id="Phobius"/>
    </source>
</evidence>
<feature type="transmembrane region" description="Helical" evidence="6">
    <location>
        <begin position="402"/>
        <end position="420"/>
    </location>
</feature>
<dbReference type="Proteomes" id="UP000823902">
    <property type="component" value="Unassembled WGS sequence"/>
</dbReference>
<dbReference type="AlphaFoldDB" id="A0A9D2QCC4"/>
<feature type="transmembrane region" description="Helical" evidence="6">
    <location>
        <begin position="340"/>
        <end position="357"/>
    </location>
</feature>
<evidence type="ECO:0000256" key="4">
    <source>
        <dbReference type="ARBA" id="ARBA00022989"/>
    </source>
</evidence>
<sequence>MKLQRTKNATRNIFWGIVYQIVNILLPFVARTLFIKILGEEYLGLNSLFGSILSIINISELGISSAIVYSMYEAIARDDDEAICALMNFYRKCYCIIGCIVLGIGCAFIPFLPNLISGTVPEDANIYILYVINLLNMGIPYFLFAYKHSLFWAFQRDDLSQKVVIPLDIARYVVQIIGLMITKNYYVYLIVLPIFSIITNVARAKVIDKHYPQYVARGKIDKKTLHQIIYKVKALVVSKIGSTLVTSFDAIVISMYLGIAILGKYNNYNYIMTSVIGFVQLLFTAVGAGIGNSLKTESKEKNYRDFIELTYINDWILCFCSACFLSLYQPFITLWIGDDFLLPMTSVVLIVIYFYAQRMPSVLSTYRDAAGIWEKDQFRPIVVGVSNLILNVILVKHIGLPGVLLSSILTWIGIGIPWQLHISVDGLFPGKRWNYVLYLVKDAVLTGVIAIVIYALCSLIQGQDILSFILKGVLCVIISNLLFYIATCRRKECKSFLQRIKGMLKR</sequence>
<feature type="transmembrane region" description="Helical" evidence="6">
    <location>
        <begin position="47"/>
        <end position="72"/>
    </location>
</feature>
<reference evidence="7" key="1">
    <citation type="journal article" date="2021" name="PeerJ">
        <title>Extensive microbial diversity within the chicken gut microbiome revealed by metagenomics and culture.</title>
        <authorList>
            <person name="Gilroy R."/>
            <person name="Ravi A."/>
            <person name="Getino M."/>
            <person name="Pursley I."/>
            <person name="Horton D.L."/>
            <person name="Alikhan N.F."/>
            <person name="Baker D."/>
            <person name="Gharbi K."/>
            <person name="Hall N."/>
            <person name="Watson M."/>
            <person name="Adriaenssens E.M."/>
            <person name="Foster-Nyarko E."/>
            <person name="Jarju S."/>
            <person name="Secka A."/>
            <person name="Antonio M."/>
            <person name="Oren A."/>
            <person name="Chaudhuri R.R."/>
            <person name="La Ragione R."/>
            <person name="Hildebrand F."/>
            <person name="Pallen M.J."/>
        </authorList>
    </citation>
    <scope>NUCLEOTIDE SEQUENCE</scope>
    <source>
        <strain evidence="7">CHK196-7946</strain>
    </source>
</reference>
<keyword evidence="4 6" id="KW-1133">Transmembrane helix</keyword>
<feature type="transmembrane region" description="Helical" evidence="6">
    <location>
        <begin position="310"/>
        <end position="328"/>
    </location>
</feature>
<name>A0A9D2QCC4_9FIRM</name>
<feature type="transmembrane region" description="Helical" evidence="6">
    <location>
        <begin position="124"/>
        <end position="146"/>
    </location>
</feature>
<proteinExistence type="predicted"/>
<feature type="transmembrane region" description="Helical" evidence="6">
    <location>
        <begin position="240"/>
        <end position="263"/>
    </location>
</feature>
<evidence type="ECO:0000313" key="8">
    <source>
        <dbReference type="Proteomes" id="UP000823902"/>
    </source>
</evidence>
<evidence type="ECO:0000256" key="1">
    <source>
        <dbReference type="ARBA" id="ARBA00004651"/>
    </source>
</evidence>
<gene>
    <name evidence="7" type="ORF">H9697_07820</name>
</gene>
<feature type="transmembrane region" description="Helical" evidence="6">
    <location>
        <begin position="12"/>
        <end position="35"/>
    </location>
</feature>
<comment type="caution">
    <text evidence="7">The sequence shown here is derived from an EMBL/GenBank/DDBJ whole genome shotgun (WGS) entry which is preliminary data.</text>
</comment>